<accession>A0ABU3NYE9</accession>
<evidence type="ECO:0000259" key="3">
    <source>
        <dbReference type="Pfam" id="PF26079"/>
    </source>
</evidence>
<evidence type="ECO:0000313" key="4">
    <source>
        <dbReference type="EMBL" id="MDT8901822.1"/>
    </source>
</evidence>
<dbReference type="InterPro" id="IPR058531">
    <property type="entry name" value="Baseplate_J_M"/>
</dbReference>
<dbReference type="InterPro" id="IPR058530">
    <property type="entry name" value="Baseplate_J-like_C"/>
</dbReference>
<dbReference type="InterPro" id="IPR052726">
    <property type="entry name" value="Phage_Baseplate_Hub"/>
</dbReference>
<evidence type="ECO:0000259" key="2">
    <source>
        <dbReference type="Pfam" id="PF26078"/>
    </source>
</evidence>
<dbReference type="Pfam" id="PF26078">
    <property type="entry name" value="Baseplate_J_M"/>
    <property type="match status" value="1"/>
</dbReference>
<reference evidence="4 5" key="1">
    <citation type="submission" date="2023-07" db="EMBL/GenBank/DDBJ databases">
        <title>The novel representative of Negativicutes class, Anaeroselena agilis gen. nov. sp. nov.</title>
        <authorList>
            <person name="Prokofeva M.I."/>
            <person name="Elcheninov A.G."/>
            <person name="Klyukina A."/>
            <person name="Kublanov I.V."/>
            <person name="Frolov E.N."/>
            <person name="Podosokorskaya O.A."/>
        </authorList>
    </citation>
    <scope>NUCLEOTIDE SEQUENCE [LARGE SCALE GENOMIC DNA]</scope>
    <source>
        <strain evidence="4 5">4137-cl</strain>
    </source>
</reference>
<protein>
    <submittedName>
        <fullName evidence="4">Baseplate J/gp47 family protein</fullName>
    </submittedName>
</protein>
<feature type="domain" description="Baseplate protein J-like barrel" evidence="1">
    <location>
        <begin position="105"/>
        <end position="183"/>
    </location>
</feature>
<comment type="caution">
    <text evidence="4">The sequence shown here is derived from an EMBL/GenBank/DDBJ whole genome shotgun (WGS) entry which is preliminary data.</text>
</comment>
<dbReference type="PANTHER" id="PTHR35862">
    <property type="entry name" value="FELS-2 PROPHAGE PROTEIN"/>
    <property type="match status" value="1"/>
</dbReference>
<dbReference type="PIRSF" id="PIRSF020481">
    <property type="entry name" value="BAP"/>
    <property type="match status" value="1"/>
</dbReference>
<gene>
    <name evidence="4" type="ORF">Q4T40_11245</name>
</gene>
<keyword evidence="5" id="KW-1185">Reference proteome</keyword>
<dbReference type="Pfam" id="PF26079">
    <property type="entry name" value="Baseplate_J_C"/>
    <property type="match status" value="1"/>
</dbReference>
<dbReference type="Pfam" id="PF04865">
    <property type="entry name" value="Baseplate_J"/>
    <property type="match status" value="1"/>
</dbReference>
<dbReference type="InterPro" id="IPR006949">
    <property type="entry name" value="Barrel_Baseplate_J-like"/>
</dbReference>
<organism evidence="4 5">
    <name type="scientific">Anaeroselena agilis</name>
    <dbReference type="NCBI Taxonomy" id="3063788"/>
    <lineage>
        <taxon>Bacteria</taxon>
        <taxon>Bacillati</taxon>
        <taxon>Bacillota</taxon>
        <taxon>Negativicutes</taxon>
        <taxon>Acetonemataceae</taxon>
        <taxon>Anaeroselena</taxon>
    </lineage>
</organism>
<proteinExistence type="predicted"/>
<evidence type="ECO:0000313" key="5">
    <source>
        <dbReference type="Proteomes" id="UP001254848"/>
    </source>
</evidence>
<dbReference type="EMBL" id="JAUOZS010000001">
    <property type="protein sequence ID" value="MDT8901822.1"/>
    <property type="molecule type" value="Genomic_DNA"/>
</dbReference>
<dbReference type="PANTHER" id="PTHR35862:SF1">
    <property type="entry name" value="FELS-2 PROPHAGE PROTEIN"/>
    <property type="match status" value="1"/>
</dbReference>
<feature type="domain" description="Baseplate J-like C-terminal" evidence="3">
    <location>
        <begin position="284"/>
        <end position="365"/>
    </location>
</feature>
<dbReference type="InterPro" id="IPR014507">
    <property type="entry name" value="Baseplate_assembly_J_pred"/>
</dbReference>
<dbReference type="Proteomes" id="UP001254848">
    <property type="component" value="Unassembled WGS sequence"/>
</dbReference>
<sequence>MAKLNLPDIEFAAKDSATIEAEIIVEFTAETNESLADGDPRKKMLQAEVPIIVGQRAYIDRSAKMNLLAYAEGDFLDHLGALVDCPRTQATAATTTERFSLSAARPSSVTIAKGKRVAAGDGVFFATMAEGIIPAGSLYVDVKVQCTTAGTAGNDYAADTLTTLADPIPYIASVANLTKSEGGTDREEDDPYRERIHEAPESFSVAGPEGAYIFWAKTASSSIIDVAVDSLSPGCITIYPLLNDGELPGAELLASVLAICSADDVRPLTDNVSADAPTRVTYNIDVTYYIDKANESTAASIQEAVNAAVAAYQVWQRTKLGRGIDPSELSHRMKKAGASRVVVVAPAYAALTKSQVAKEDTVTINYGGIE</sequence>
<evidence type="ECO:0000259" key="1">
    <source>
        <dbReference type="Pfam" id="PF04865"/>
    </source>
</evidence>
<name>A0ABU3NYE9_9FIRM</name>
<feature type="domain" description="Baseplate J-like central" evidence="2">
    <location>
        <begin position="205"/>
        <end position="274"/>
    </location>
</feature>
<dbReference type="RefSeq" id="WP_413780325.1">
    <property type="nucleotide sequence ID" value="NZ_JAUOZS010000001.1"/>
</dbReference>